<evidence type="ECO:0000256" key="4">
    <source>
        <dbReference type="SAM" id="MobiDB-lite"/>
    </source>
</evidence>
<protein>
    <submittedName>
        <fullName evidence="5">FRG1-like family-domain-containing protein</fullName>
    </submittedName>
</protein>
<keyword evidence="3" id="KW-0539">Nucleus</keyword>
<dbReference type="SUPFAM" id="SSF50405">
    <property type="entry name" value="Actin-crosslinking proteins"/>
    <property type="match status" value="1"/>
</dbReference>
<dbReference type="AlphaFoldDB" id="A0A4P9ZVU5"/>
<accession>A0A4P9ZVU5</accession>
<dbReference type="Pfam" id="PF06229">
    <property type="entry name" value="FRG1"/>
    <property type="match status" value="1"/>
</dbReference>
<feature type="region of interest" description="Disordered" evidence="4">
    <location>
        <begin position="90"/>
        <end position="115"/>
    </location>
</feature>
<dbReference type="InterPro" id="IPR010414">
    <property type="entry name" value="FRG1"/>
</dbReference>
<evidence type="ECO:0000313" key="5">
    <source>
        <dbReference type="EMBL" id="RKP36972.1"/>
    </source>
</evidence>
<reference evidence="6" key="1">
    <citation type="journal article" date="2018" name="Nat. Microbiol.">
        <title>Leveraging single-cell genomics to expand the fungal tree of life.</title>
        <authorList>
            <person name="Ahrendt S.R."/>
            <person name="Quandt C.A."/>
            <person name="Ciobanu D."/>
            <person name="Clum A."/>
            <person name="Salamov A."/>
            <person name="Andreopoulos B."/>
            <person name="Cheng J.F."/>
            <person name="Woyke T."/>
            <person name="Pelin A."/>
            <person name="Henrissat B."/>
            <person name="Reynolds N.K."/>
            <person name="Benny G.L."/>
            <person name="Smith M.E."/>
            <person name="James T.Y."/>
            <person name="Grigoriev I.V."/>
        </authorList>
    </citation>
    <scope>NUCLEOTIDE SEQUENCE [LARGE SCALE GENOMIC DNA]</scope>
    <source>
        <strain evidence="6">RSA 468</strain>
    </source>
</reference>
<comment type="similarity">
    <text evidence="2">Belongs to the FRG1 family.</text>
</comment>
<evidence type="ECO:0000256" key="1">
    <source>
        <dbReference type="ARBA" id="ARBA00004604"/>
    </source>
</evidence>
<dbReference type="InterPro" id="IPR008999">
    <property type="entry name" value="Actin-crosslinking"/>
</dbReference>
<evidence type="ECO:0000256" key="3">
    <source>
        <dbReference type="ARBA" id="ARBA00023242"/>
    </source>
</evidence>
<feature type="compositionally biased region" description="Basic residues" evidence="4">
    <location>
        <begin position="18"/>
        <end position="37"/>
    </location>
</feature>
<gene>
    <name evidence="5" type="ORF">BJ085DRAFT_13666</name>
</gene>
<evidence type="ECO:0000256" key="2">
    <source>
        <dbReference type="ARBA" id="ARBA00010878"/>
    </source>
</evidence>
<feature type="compositionally biased region" description="Basic and acidic residues" evidence="4">
    <location>
        <begin position="98"/>
        <end position="109"/>
    </location>
</feature>
<dbReference type="EMBL" id="ML002564">
    <property type="protein sequence ID" value="RKP36972.1"/>
    <property type="molecule type" value="Genomic_DNA"/>
</dbReference>
<dbReference type="PANTHER" id="PTHR12928">
    <property type="entry name" value="FRG1 PROTEIN"/>
    <property type="match status" value="1"/>
</dbReference>
<dbReference type="GO" id="GO:0005730">
    <property type="term" value="C:nucleolus"/>
    <property type="evidence" value="ECO:0007669"/>
    <property type="project" value="UniProtKB-SubCell"/>
</dbReference>
<keyword evidence="6" id="KW-1185">Reference proteome</keyword>
<feature type="region of interest" description="Disordered" evidence="4">
    <location>
        <begin position="1"/>
        <end position="53"/>
    </location>
</feature>
<dbReference type="GO" id="GO:0071013">
    <property type="term" value="C:catalytic step 2 spliceosome"/>
    <property type="evidence" value="ECO:0007669"/>
    <property type="project" value="TreeGrafter"/>
</dbReference>
<dbReference type="Proteomes" id="UP000268162">
    <property type="component" value="Unassembled WGS sequence"/>
</dbReference>
<dbReference type="PANTHER" id="PTHR12928:SF0">
    <property type="entry name" value="FSHD REGION GENE 1"/>
    <property type="match status" value="1"/>
</dbReference>
<dbReference type="GO" id="GO:0051015">
    <property type="term" value="F:actin filament binding"/>
    <property type="evidence" value="ECO:0007669"/>
    <property type="project" value="TreeGrafter"/>
</dbReference>
<proteinExistence type="inferred from homology"/>
<dbReference type="CDD" id="cd23339">
    <property type="entry name" value="beta-trefoil_FSCN_fungal_FRG1-like"/>
    <property type="match status" value="1"/>
</dbReference>
<sequence length="302" mass="34149">MSEYSNIRVNKLSFKGDKPKKKKPKKEKSSSKSHRTKRPDESEIDANPTTTEGWVPVEELDDLDGPITILFNSDPVRFLAVHRDTRCLRGAETTDSTESPKEPQSEKVTLHNAEPSDVSQVFMVRRVRNTGSAGRRPYTFKSNDGKYLSCDAAGDVAVDQVAIGPCELWTPIVRPDGISLQNADGRFLTLAFDSRNESLPQPITTHCRADQIGFCQVFTFKCQAQLKQKRTGTDPALNTSIGDYQEFELDEVKKYQSWTSGHLYRSQNGDGDRQLKRARREGRMAEALLDRREKLKSDKFCK</sequence>
<organism evidence="5 6">
    <name type="scientific">Dimargaris cristalligena</name>
    <dbReference type="NCBI Taxonomy" id="215637"/>
    <lineage>
        <taxon>Eukaryota</taxon>
        <taxon>Fungi</taxon>
        <taxon>Fungi incertae sedis</taxon>
        <taxon>Zoopagomycota</taxon>
        <taxon>Kickxellomycotina</taxon>
        <taxon>Dimargaritomycetes</taxon>
        <taxon>Dimargaritales</taxon>
        <taxon>Dimargaritaceae</taxon>
        <taxon>Dimargaris</taxon>
    </lineage>
</organism>
<evidence type="ECO:0000313" key="6">
    <source>
        <dbReference type="Proteomes" id="UP000268162"/>
    </source>
</evidence>
<comment type="subcellular location">
    <subcellularLocation>
        <location evidence="1">Nucleus</location>
        <location evidence="1">Nucleolus</location>
    </subcellularLocation>
</comment>
<dbReference type="Gene3D" id="2.80.10.50">
    <property type="match status" value="1"/>
</dbReference>
<dbReference type="STRING" id="215637.A0A4P9ZVU5"/>
<name>A0A4P9ZVU5_9FUNG</name>